<evidence type="ECO:0000313" key="10">
    <source>
        <dbReference type="Proteomes" id="UP000233293"/>
    </source>
</evidence>
<evidence type="ECO:0000256" key="3">
    <source>
        <dbReference type="ARBA" id="ARBA00022722"/>
    </source>
</evidence>
<keyword evidence="10" id="KW-1185">Reference proteome</keyword>
<dbReference type="Pfam" id="PF02272">
    <property type="entry name" value="DHHA1"/>
    <property type="match status" value="1"/>
</dbReference>
<dbReference type="PANTHER" id="PTHR30255:SF2">
    <property type="entry name" value="SINGLE-STRANDED-DNA-SPECIFIC EXONUCLEASE RECJ"/>
    <property type="match status" value="1"/>
</dbReference>
<evidence type="ECO:0000259" key="7">
    <source>
        <dbReference type="Pfam" id="PF02272"/>
    </source>
</evidence>
<dbReference type="AlphaFoldDB" id="A0A2N3PRQ7"/>
<dbReference type="OrthoDB" id="9809852at2"/>
<comment type="caution">
    <text evidence="9">The sequence shown here is derived from an EMBL/GenBank/DDBJ whole genome shotgun (WGS) entry which is preliminary data.</text>
</comment>
<reference evidence="10" key="1">
    <citation type="submission" date="2017-12" db="EMBL/GenBank/DDBJ databases">
        <title>Draft genome sequence of Telmatospirillum siberiense 26-4b1T, an acidotolerant peatland alphaproteobacterium potentially involved in sulfur cycling.</title>
        <authorList>
            <person name="Hausmann B."/>
            <person name="Pjevac P."/>
            <person name="Schreck K."/>
            <person name="Herbold C.W."/>
            <person name="Daims H."/>
            <person name="Wagner M."/>
            <person name="Pester M."/>
            <person name="Loy A."/>
        </authorList>
    </citation>
    <scope>NUCLEOTIDE SEQUENCE [LARGE SCALE GENOMIC DNA]</scope>
    <source>
        <strain evidence="10">26-4b1</strain>
    </source>
</reference>
<evidence type="ECO:0000256" key="1">
    <source>
        <dbReference type="ARBA" id="ARBA00005915"/>
    </source>
</evidence>
<dbReference type="NCBIfam" id="TIGR00644">
    <property type="entry name" value="recJ"/>
    <property type="match status" value="1"/>
</dbReference>
<proteinExistence type="inferred from homology"/>
<feature type="domain" description="RecJ OB" evidence="8">
    <location>
        <begin position="484"/>
        <end position="593"/>
    </location>
</feature>
<name>A0A2N3PRQ7_9PROT</name>
<dbReference type="GO" id="GO:0006281">
    <property type="term" value="P:DNA repair"/>
    <property type="evidence" value="ECO:0007669"/>
    <property type="project" value="InterPro"/>
</dbReference>
<dbReference type="InterPro" id="IPR041122">
    <property type="entry name" value="RecJ_OB"/>
</dbReference>
<feature type="domain" description="DHHA1" evidence="7">
    <location>
        <begin position="375"/>
        <end position="470"/>
    </location>
</feature>
<evidence type="ECO:0000259" key="8">
    <source>
        <dbReference type="Pfam" id="PF17768"/>
    </source>
</evidence>
<evidence type="ECO:0000259" key="6">
    <source>
        <dbReference type="Pfam" id="PF01368"/>
    </source>
</evidence>
<dbReference type="InterPro" id="IPR003156">
    <property type="entry name" value="DHHA1_dom"/>
</dbReference>
<dbReference type="Pfam" id="PF17768">
    <property type="entry name" value="RecJ_OB"/>
    <property type="match status" value="1"/>
</dbReference>
<dbReference type="InterPro" id="IPR038763">
    <property type="entry name" value="DHH_sf"/>
</dbReference>
<dbReference type="PANTHER" id="PTHR30255">
    <property type="entry name" value="SINGLE-STRANDED-DNA-SPECIFIC EXONUCLEASE RECJ"/>
    <property type="match status" value="1"/>
</dbReference>
<evidence type="ECO:0000256" key="2">
    <source>
        <dbReference type="ARBA" id="ARBA00019841"/>
    </source>
</evidence>
<dbReference type="InterPro" id="IPR051673">
    <property type="entry name" value="SSDNA_exonuclease_RecJ"/>
</dbReference>
<accession>A0A2N3PRQ7</accession>
<protein>
    <recommendedName>
        <fullName evidence="2">Single-stranded-DNA-specific exonuclease RecJ</fullName>
    </recommendedName>
</protein>
<dbReference type="GO" id="GO:0003676">
    <property type="term" value="F:nucleic acid binding"/>
    <property type="evidence" value="ECO:0007669"/>
    <property type="project" value="InterPro"/>
</dbReference>
<dbReference type="EMBL" id="PIUM01000024">
    <property type="protein sequence ID" value="PKU23086.1"/>
    <property type="molecule type" value="Genomic_DNA"/>
</dbReference>
<dbReference type="Gene3D" id="3.90.1640.30">
    <property type="match status" value="1"/>
</dbReference>
<keyword evidence="3" id="KW-0540">Nuclease</keyword>
<dbReference type="InterPro" id="IPR004610">
    <property type="entry name" value="RecJ"/>
</dbReference>
<gene>
    <name evidence="9" type="primary">recJ</name>
    <name evidence="9" type="ORF">CWS72_18690</name>
</gene>
<feature type="domain" description="DDH" evidence="6">
    <location>
        <begin position="102"/>
        <end position="259"/>
    </location>
</feature>
<keyword evidence="4" id="KW-0378">Hydrolase</keyword>
<comment type="similarity">
    <text evidence="1">Belongs to the RecJ family.</text>
</comment>
<dbReference type="Pfam" id="PF01368">
    <property type="entry name" value="DHH"/>
    <property type="match status" value="1"/>
</dbReference>
<sequence length="599" mass="63143">MAGGKDEVVTIGEAFLGVERSLTGRRWQVSAVDERQALAMCQRLDLPEVVGRVLAARHIDLDQASSFLNPTLRELLPDPFHLLDMRKAADRLAEAVRGGETIGIFGDYDVDGATSSALLSRFFSAVGAGVRVHIPDRMTEGYGPNAPALLAMRAEGVRVVATVDCGITAFEALDKAGEAGLDVIVIDHHEAEASMPRAFAVVNPNRLDEDSPHGHLAAVGVAFLLAVAVHKTLRETGWFENGRRPPDLMQWLDIVALGTICDVVPLVGVNRALAAQGLKVMSRRTNPGIAALADVAGVGERLDAYHVGYILGPRVNAGGRVGQADLGVRLLTSDDPADATRLAQSLDSYNKDRQEIEAQVLLAAIEQVESSVPEGPLVVAYGEGWHPGVIGIIAGRLKERYNRPACVIAMDGAEGKGSGRSVPGLDLGSAIIAARQAGLLLKGGGHAMAAGFSVARDRLEDLRRFLAERLTAQMSGPIRPVLPLDGALDAGGATLDLVETLRRLGPFGSGNAEPRFAIIGARVVAPRVVGMGHVACQVTGRGGGRLKAIAFRAADSDLGHALLANDGTPLHLAGTLRIDNWQGNTNVQLFIEDAAPLMG</sequence>
<evidence type="ECO:0000256" key="4">
    <source>
        <dbReference type="ARBA" id="ARBA00022801"/>
    </source>
</evidence>
<organism evidence="9 10">
    <name type="scientific">Telmatospirillum siberiense</name>
    <dbReference type="NCBI Taxonomy" id="382514"/>
    <lineage>
        <taxon>Bacteria</taxon>
        <taxon>Pseudomonadati</taxon>
        <taxon>Pseudomonadota</taxon>
        <taxon>Alphaproteobacteria</taxon>
        <taxon>Rhodospirillales</taxon>
        <taxon>Rhodospirillaceae</taxon>
        <taxon>Telmatospirillum</taxon>
    </lineage>
</organism>
<dbReference type="Gene3D" id="3.10.310.30">
    <property type="match status" value="1"/>
</dbReference>
<dbReference type="GO" id="GO:0006310">
    <property type="term" value="P:DNA recombination"/>
    <property type="evidence" value="ECO:0007669"/>
    <property type="project" value="InterPro"/>
</dbReference>
<keyword evidence="5 9" id="KW-0269">Exonuclease</keyword>
<dbReference type="InterPro" id="IPR001667">
    <property type="entry name" value="DDH_dom"/>
</dbReference>
<dbReference type="GO" id="GO:0008409">
    <property type="term" value="F:5'-3' exonuclease activity"/>
    <property type="evidence" value="ECO:0007669"/>
    <property type="project" value="InterPro"/>
</dbReference>
<dbReference type="RefSeq" id="WP_101252174.1">
    <property type="nucleotide sequence ID" value="NZ_PIUM01000024.1"/>
</dbReference>
<evidence type="ECO:0000313" key="9">
    <source>
        <dbReference type="EMBL" id="PKU23086.1"/>
    </source>
</evidence>
<dbReference type="SUPFAM" id="SSF64182">
    <property type="entry name" value="DHH phosphoesterases"/>
    <property type="match status" value="1"/>
</dbReference>
<evidence type="ECO:0000256" key="5">
    <source>
        <dbReference type="ARBA" id="ARBA00022839"/>
    </source>
</evidence>
<dbReference type="Proteomes" id="UP000233293">
    <property type="component" value="Unassembled WGS sequence"/>
</dbReference>